<dbReference type="InParanoid" id="Q2FLE3"/>
<dbReference type="RefSeq" id="WP_011447623.1">
    <property type="nucleotide sequence ID" value="NC_007796.1"/>
</dbReference>
<dbReference type="HOGENOM" id="CLU_193886_1_0_2"/>
<reference evidence="2" key="1">
    <citation type="journal article" date="2016" name="Stand. Genomic Sci.">
        <title>Complete genome sequence of Methanospirillum hungatei type strain JF1.</title>
        <authorList>
            <person name="Gunsalus R.P."/>
            <person name="Cook L.E."/>
            <person name="Crable B."/>
            <person name="Rohlin L."/>
            <person name="McDonald E."/>
            <person name="Mouttaki H."/>
            <person name="Sieber J.R."/>
            <person name="Poweleit N."/>
            <person name="Zhou H."/>
            <person name="Lapidus A.L."/>
            <person name="Daligault H.E."/>
            <person name="Land M."/>
            <person name="Gilna P."/>
            <person name="Ivanova N."/>
            <person name="Kyrpides N."/>
            <person name="Culley D.E."/>
            <person name="McInerney M.J."/>
        </authorList>
    </citation>
    <scope>NUCLEOTIDE SEQUENCE [LARGE SCALE GENOMIC DNA]</scope>
    <source>
        <strain evidence="2">ATCC 27890 / DSM 864 / NBRC 100397 / JF-1</strain>
    </source>
</reference>
<proteinExistence type="predicted"/>
<dbReference type="GeneID" id="3922374"/>
<keyword evidence="2" id="KW-1185">Reference proteome</keyword>
<sequence>MKTISEIRREGIEALSKALGPIDMAMFISSFEHGSGDYTKERHQWLPTDREFVLKSLLERQKKRDEDDSSSSHNI</sequence>
<accession>Q2FLE3</accession>
<dbReference type="AlphaFoldDB" id="Q2FLE3"/>
<dbReference type="EnsemblBacteria" id="ABD40337">
    <property type="protein sequence ID" value="ABD40337"/>
    <property type="gene ID" value="Mhun_0577"/>
</dbReference>
<dbReference type="Proteomes" id="UP000001941">
    <property type="component" value="Chromosome"/>
</dbReference>
<dbReference type="eggNOG" id="arCOG09589">
    <property type="taxonomic scope" value="Archaea"/>
</dbReference>
<gene>
    <name evidence="1" type="ordered locus">Mhun_0577</name>
</gene>
<dbReference type="OrthoDB" id="115193at2157"/>
<dbReference type="EMBL" id="CP000254">
    <property type="protein sequence ID" value="ABD40337.1"/>
    <property type="molecule type" value="Genomic_DNA"/>
</dbReference>
<dbReference type="KEGG" id="mhu:Mhun_0577"/>
<evidence type="ECO:0000313" key="2">
    <source>
        <dbReference type="Proteomes" id="UP000001941"/>
    </source>
</evidence>
<evidence type="ECO:0000313" key="1">
    <source>
        <dbReference type="EMBL" id="ABD40337.1"/>
    </source>
</evidence>
<name>Q2FLE3_METHJ</name>
<organism evidence="1 2">
    <name type="scientific">Methanospirillum hungatei JF-1 (strain ATCC 27890 / DSM 864 / NBRC 100397 / JF-1)</name>
    <dbReference type="NCBI Taxonomy" id="323259"/>
    <lineage>
        <taxon>Archaea</taxon>
        <taxon>Methanobacteriati</taxon>
        <taxon>Methanobacteriota</taxon>
        <taxon>Stenosarchaea group</taxon>
        <taxon>Methanomicrobia</taxon>
        <taxon>Methanomicrobiales</taxon>
        <taxon>Methanospirillaceae</taxon>
        <taxon>Methanospirillum</taxon>
    </lineage>
</organism>
<protein>
    <submittedName>
        <fullName evidence="1">Uncharacterized protein</fullName>
    </submittedName>
</protein>